<evidence type="ECO:0000256" key="5">
    <source>
        <dbReference type="ARBA" id="ARBA00023002"/>
    </source>
</evidence>
<organism evidence="7 8">
    <name type="scientific">Noviherbaspirillum album</name>
    <dbReference type="NCBI Taxonomy" id="3080276"/>
    <lineage>
        <taxon>Bacteria</taxon>
        <taxon>Pseudomonadati</taxon>
        <taxon>Pseudomonadota</taxon>
        <taxon>Betaproteobacteria</taxon>
        <taxon>Burkholderiales</taxon>
        <taxon>Oxalobacteraceae</taxon>
        <taxon>Noviherbaspirillum</taxon>
    </lineage>
</organism>
<gene>
    <name evidence="7" type="ORF">RY831_32830</name>
</gene>
<keyword evidence="5" id="KW-0560">Oxidoreductase</keyword>
<name>A0ABU6JJQ2_9BURK</name>
<evidence type="ECO:0000313" key="8">
    <source>
        <dbReference type="Proteomes" id="UP001352263"/>
    </source>
</evidence>
<evidence type="ECO:0000256" key="2">
    <source>
        <dbReference type="ARBA" id="ARBA00022630"/>
    </source>
</evidence>
<dbReference type="PANTHER" id="PTHR43303:SF4">
    <property type="entry name" value="NADPH DEHYDROGENASE C23G7.10C-RELATED"/>
    <property type="match status" value="1"/>
</dbReference>
<comment type="caution">
    <text evidence="7">The sequence shown here is derived from an EMBL/GenBank/DDBJ whole genome shotgun (WGS) entry which is preliminary data.</text>
</comment>
<evidence type="ECO:0000256" key="1">
    <source>
        <dbReference type="ARBA" id="ARBA00001917"/>
    </source>
</evidence>
<dbReference type="PANTHER" id="PTHR43303">
    <property type="entry name" value="NADPH DEHYDROGENASE C23G7.10C-RELATED"/>
    <property type="match status" value="1"/>
</dbReference>
<sequence length="103" mass="11266">MAPDAPLLSPFTIGTLSLKNRIAVAPMTRVSATEDGHATDDMVRYYQRFAAGGFGLVITEGTYPDMIWPIAKVTGISQVSPTTSRLMPGVQWWRPSTKRVPKS</sequence>
<evidence type="ECO:0000256" key="4">
    <source>
        <dbReference type="ARBA" id="ARBA00022857"/>
    </source>
</evidence>
<dbReference type="Proteomes" id="UP001352263">
    <property type="component" value="Unassembled WGS sequence"/>
</dbReference>
<dbReference type="SUPFAM" id="SSF51395">
    <property type="entry name" value="FMN-linked oxidoreductases"/>
    <property type="match status" value="1"/>
</dbReference>
<dbReference type="InterPro" id="IPR001155">
    <property type="entry name" value="OxRdtase_FMN_N"/>
</dbReference>
<dbReference type="InterPro" id="IPR044152">
    <property type="entry name" value="YqjM-like"/>
</dbReference>
<evidence type="ECO:0000259" key="6">
    <source>
        <dbReference type="Pfam" id="PF00724"/>
    </source>
</evidence>
<protein>
    <recommendedName>
        <fullName evidence="6">NADH:flavin oxidoreductase/NADH oxidase N-terminal domain-containing protein</fullName>
    </recommendedName>
</protein>
<keyword evidence="8" id="KW-1185">Reference proteome</keyword>
<dbReference type="Pfam" id="PF00724">
    <property type="entry name" value="Oxidored_FMN"/>
    <property type="match status" value="1"/>
</dbReference>
<evidence type="ECO:0000256" key="3">
    <source>
        <dbReference type="ARBA" id="ARBA00022643"/>
    </source>
</evidence>
<feature type="domain" description="NADH:flavin oxidoreductase/NADH oxidase N-terminal" evidence="6">
    <location>
        <begin position="7"/>
        <end position="65"/>
    </location>
</feature>
<accession>A0ABU6JJQ2</accession>
<dbReference type="InterPro" id="IPR013785">
    <property type="entry name" value="Aldolase_TIM"/>
</dbReference>
<proteinExistence type="predicted"/>
<dbReference type="Gene3D" id="3.20.20.70">
    <property type="entry name" value="Aldolase class I"/>
    <property type="match status" value="1"/>
</dbReference>
<keyword evidence="4" id="KW-0521">NADP</keyword>
<dbReference type="EMBL" id="JAWIIV010000103">
    <property type="protein sequence ID" value="MEC4723889.1"/>
    <property type="molecule type" value="Genomic_DNA"/>
</dbReference>
<keyword evidence="2" id="KW-0285">Flavoprotein</keyword>
<keyword evidence="3" id="KW-0288">FMN</keyword>
<comment type="cofactor">
    <cofactor evidence="1">
        <name>FMN</name>
        <dbReference type="ChEBI" id="CHEBI:58210"/>
    </cofactor>
</comment>
<evidence type="ECO:0000313" key="7">
    <source>
        <dbReference type="EMBL" id="MEC4723889.1"/>
    </source>
</evidence>
<reference evidence="7 8" key="1">
    <citation type="submission" date="2023-10" db="EMBL/GenBank/DDBJ databases">
        <title>Noviherbaspirillum sp. CPCC 100848 genome assembly.</title>
        <authorList>
            <person name="Li X.Y."/>
            <person name="Fang X.M."/>
        </authorList>
    </citation>
    <scope>NUCLEOTIDE SEQUENCE [LARGE SCALE GENOMIC DNA]</scope>
    <source>
        <strain evidence="7 8">CPCC 100848</strain>
    </source>
</reference>
<dbReference type="RefSeq" id="WP_326510482.1">
    <property type="nucleotide sequence ID" value="NZ_JAWIIV010000103.1"/>
</dbReference>